<organism evidence="2">
    <name type="scientific">Schistocephalus solidus</name>
    <name type="common">Tapeworm</name>
    <dbReference type="NCBI Taxonomy" id="70667"/>
    <lineage>
        <taxon>Eukaryota</taxon>
        <taxon>Metazoa</taxon>
        <taxon>Spiralia</taxon>
        <taxon>Lophotrochozoa</taxon>
        <taxon>Platyhelminthes</taxon>
        <taxon>Cestoda</taxon>
        <taxon>Eucestoda</taxon>
        <taxon>Diphyllobothriidea</taxon>
        <taxon>Diphyllobothriidae</taxon>
        <taxon>Schistocephalus</taxon>
    </lineage>
</organism>
<dbReference type="WBParaSite" id="SSLN_0000143701-mRNA-1">
    <property type="protein sequence ID" value="SSLN_0000143701-mRNA-1"/>
    <property type="gene ID" value="SSLN_0000143701"/>
</dbReference>
<dbReference type="AlphaFoldDB" id="A0A183SAY5"/>
<reference evidence="2" key="1">
    <citation type="submission" date="2016-06" db="UniProtKB">
        <authorList>
            <consortium name="WormBaseParasite"/>
        </authorList>
    </citation>
    <scope>IDENTIFICATION</scope>
</reference>
<keyword evidence="1" id="KW-0472">Membrane</keyword>
<evidence type="ECO:0000313" key="2">
    <source>
        <dbReference type="WBParaSite" id="SSLN_0000143701-mRNA-1"/>
    </source>
</evidence>
<accession>A0A183SAY5</accession>
<evidence type="ECO:0000256" key="1">
    <source>
        <dbReference type="SAM" id="Phobius"/>
    </source>
</evidence>
<name>A0A183SAY5_SCHSO</name>
<feature type="transmembrane region" description="Helical" evidence="1">
    <location>
        <begin position="39"/>
        <end position="58"/>
    </location>
</feature>
<keyword evidence="1" id="KW-0812">Transmembrane</keyword>
<proteinExistence type="predicted"/>
<sequence>LEKVKLSALAVNPDVQLTYIESIRPSLLVDTRPTHPQRYATKLIANLHCIMLVVALFYPNFRLLQTKLNFVVYSAFRRWLR</sequence>
<keyword evidence="1" id="KW-1133">Transmembrane helix</keyword>
<protein>
    <submittedName>
        <fullName evidence="2">Transposase</fullName>
    </submittedName>
</protein>